<evidence type="ECO:0000313" key="2">
    <source>
        <dbReference type="Proteomes" id="UP001064262"/>
    </source>
</evidence>
<evidence type="ECO:0000313" key="1">
    <source>
        <dbReference type="EMBL" id="MCU5776957.1"/>
    </source>
</evidence>
<name>A0A9J6PMK6_9GAMM</name>
<dbReference type="EMBL" id="JAODIM010000037">
    <property type="protein sequence ID" value="MCU5776957.1"/>
    <property type="molecule type" value="Genomic_DNA"/>
</dbReference>
<dbReference type="AlphaFoldDB" id="A0A9J6PMK6"/>
<comment type="caution">
    <text evidence="1">The sequence shown here is derived from an EMBL/GenBank/DDBJ whole genome shotgun (WGS) entry which is preliminary data.</text>
</comment>
<reference evidence="1" key="1">
    <citation type="submission" date="2022-09" db="EMBL/GenBank/DDBJ databases">
        <title>Winslowiella arboricola sp. nov., isolated from bleeding cankers on broadleaf hosts.</title>
        <authorList>
            <person name="Brady C."/>
            <person name="Kaur S."/>
            <person name="Crampton B."/>
            <person name="Maddock D."/>
            <person name="Arnold D."/>
            <person name="Denman S."/>
        </authorList>
    </citation>
    <scope>NUCLEOTIDE SEQUENCE</scope>
    <source>
        <strain evidence="1">BAC 15a-03b</strain>
    </source>
</reference>
<protein>
    <submittedName>
        <fullName evidence="1">Uncharacterized protein</fullName>
    </submittedName>
</protein>
<dbReference type="RefSeq" id="WP_267143407.1">
    <property type="nucleotide sequence ID" value="NZ_JAODIL010000077.1"/>
</dbReference>
<gene>
    <name evidence="1" type="ORF">N5923_05550</name>
</gene>
<sequence>MAFIFYWRGKWNENYSLDHRNYFYSWSADADWRVQTDFLIANKTPVAAICGDSLGLYRFFLTYQTFNNRIHRGQWQQVFQGDRFITLGANGAMMLFPLLSFIGIDEFLTSTGSTSHFHHHDVYPCQSR</sequence>
<keyword evidence="2" id="KW-1185">Reference proteome</keyword>
<accession>A0A9J6PMK6</accession>
<organism evidence="1 2">
    <name type="scientific">Winslowiella arboricola</name>
    <dbReference type="NCBI Taxonomy" id="2978220"/>
    <lineage>
        <taxon>Bacteria</taxon>
        <taxon>Pseudomonadati</taxon>
        <taxon>Pseudomonadota</taxon>
        <taxon>Gammaproteobacteria</taxon>
        <taxon>Enterobacterales</taxon>
        <taxon>Erwiniaceae</taxon>
        <taxon>Winslowiella</taxon>
    </lineage>
</organism>
<proteinExistence type="predicted"/>
<dbReference type="Proteomes" id="UP001064262">
    <property type="component" value="Unassembled WGS sequence"/>
</dbReference>